<gene>
    <name evidence="3" type="ORF">COT99_02735</name>
</gene>
<dbReference type="UniPathway" id="UPA00094"/>
<dbReference type="GO" id="GO:0003989">
    <property type="term" value="F:acetyl-CoA carboxylase activity"/>
    <property type="evidence" value="ECO:0007669"/>
    <property type="project" value="InterPro"/>
</dbReference>
<sequence>MLSYLDQDKISALLYGRFSRKNPFPKRLVPGETKEVYRARLLRWYDEQALYVCRKREELFHNEEKAHQLIDPPENKTPAVVGEKNTKPLVFVTSPMVAQFYPKPSPTEPPFVNIGQRVMPETIVCCVETFKVYSDLKAGIAGIIRMVCVEDGATIQNGEKLIGIEPD</sequence>
<comment type="caution">
    <text evidence="3">The sequence shown here is derived from an EMBL/GenBank/DDBJ whole genome shotgun (WGS) entry which is preliminary data.</text>
</comment>
<keyword evidence="1" id="KW-0275">Fatty acid biosynthesis</keyword>
<dbReference type="Gene3D" id="2.40.50.100">
    <property type="match status" value="1"/>
</dbReference>
<accession>A0A2H0V3S9</accession>
<reference evidence="4" key="1">
    <citation type="submission" date="2017-09" db="EMBL/GenBank/DDBJ databases">
        <title>Depth-based differentiation of microbial function through sediment-hosted aquifers and enrichment of novel symbionts in the deep terrestrial subsurface.</title>
        <authorList>
            <person name="Probst A.J."/>
            <person name="Ladd B."/>
            <person name="Jarett J.K."/>
            <person name="Geller-Mcgrath D.E."/>
            <person name="Sieber C.M.K."/>
            <person name="Emerson J.B."/>
            <person name="Anantharaman K."/>
            <person name="Thomas B.C."/>
            <person name="Malmstrom R."/>
            <person name="Stieglmeier M."/>
            <person name="Klingl A."/>
            <person name="Woyke T."/>
            <person name="Ryan C.M."/>
            <person name="Banfield J.F."/>
        </authorList>
    </citation>
    <scope>NUCLEOTIDE SEQUENCE [LARGE SCALE GENOMIC DNA]</scope>
</reference>
<dbReference type="Pfam" id="PF00364">
    <property type="entry name" value="Biotin_lipoyl"/>
    <property type="match status" value="1"/>
</dbReference>
<evidence type="ECO:0000313" key="4">
    <source>
        <dbReference type="Proteomes" id="UP000228626"/>
    </source>
</evidence>
<dbReference type="InterPro" id="IPR000089">
    <property type="entry name" value="Biotin_lipoyl"/>
</dbReference>
<comment type="pathway">
    <text evidence="1">Lipid metabolism; fatty acid biosynthesis.</text>
</comment>
<dbReference type="GO" id="GO:0006633">
    <property type="term" value="P:fatty acid biosynthetic process"/>
    <property type="evidence" value="ECO:0007669"/>
    <property type="project" value="UniProtKB-UniPathway"/>
</dbReference>
<name>A0A2H0V3S9_9BACT</name>
<dbReference type="InterPro" id="IPR011053">
    <property type="entry name" value="Single_hybrid_motif"/>
</dbReference>
<comment type="function">
    <text evidence="1">This protein is a component of the acetyl coenzyme A carboxylase complex; first, biotin carboxylase catalyzes the carboxylation of the carrier protein and then the transcarboxylase transfers the carboxyl group to form malonyl-CoA.</text>
</comment>
<evidence type="ECO:0000256" key="1">
    <source>
        <dbReference type="RuleBase" id="RU364072"/>
    </source>
</evidence>
<dbReference type="GO" id="GO:0009317">
    <property type="term" value="C:acetyl-CoA carboxylase complex"/>
    <property type="evidence" value="ECO:0007669"/>
    <property type="project" value="InterPro"/>
</dbReference>
<keyword evidence="1" id="KW-0276">Fatty acid metabolism</keyword>
<proteinExistence type="predicted"/>
<dbReference type="EMBL" id="PFAR01000033">
    <property type="protein sequence ID" value="PIR93079.1"/>
    <property type="molecule type" value="Genomic_DNA"/>
</dbReference>
<dbReference type="AlphaFoldDB" id="A0A2H0V3S9"/>
<organism evidence="3 4">
    <name type="scientific">Candidatus Falkowbacteria bacterium CG10_big_fil_rev_8_21_14_0_10_43_10</name>
    <dbReference type="NCBI Taxonomy" id="1974567"/>
    <lineage>
        <taxon>Bacteria</taxon>
        <taxon>Candidatus Falkowiibacteriota</taxon>
    </lineage>
</organism>
<keyword evidence="1" id="KW-0443">Lipid metabolism</keyword>
<dbReference type="PRINTS" id="PR01071">
    <property type="entry name" value="ACOABIOTINCC"/>
</dbReference>
<dbReference type="SUPFAM" id="SSF51230">
    <property type="entry name" value="Single hybrid motif"/>
    <property type="match status" value="1"/>
</dbReference>
<dbReference type="Proteomes" id="UP000228626">
    <property type="component" value="Unassembled WGS sequence"/>
</dbReference>
<keyword evidence="1" id="KW-0444">Lipid biosynthesis</keyword>
<evidence type="ECO:0000259" key="2">
    <source>
        <dbReference type="Pfam" id="PF00364"/>
    </source>
</evidence>
<protein>
    <recommendedName>
        <fullName evidence="1">Biotin carboxyl carrier protein of acetyl-CoA carboxylase</fullName>
    </recommendedName>
</protein>
<keyword evidence="1" id="KW-0092">Biotin</keyword>
<dbReference type="InterPro" id="IPR001249">
    <property type="entry name" value="AcCoA_biotinCC"/>
</dbReference>
<feature type="domain" description="Lipoyl-binding" evidence="2">
    <location>
        <begin position="92"/>
        <end position="163"/>
    </location>
</feature>
<evidence type="ECO:0000313" key="3">
    <source>
        <dbReference type="EMBL" id="PIR93079.1"/>
    </source>
</evidence>